<organism evidence="5 6">
    <name type="scientific">Spirodela intermedia</name>
    <name type="common">Intermediate duckweed</name>
    <dbReference type="NCBI Taxonomy" id="51605"/>
    <lineage>
        <taxon>Eukaryota</taxon>
        <taxon>Viridiplantae</taxon>
        <taxon>Streptophyta</taxon>
        <taxon>Embryophyta</taxon>
        <taxon>Tracheophyta</taxon>
        <taxon>Spermatophyta</taxon>
        <taxon>Magnoliopsida</taxon>
        <taxon>Liliopsida</taxon>
        <taxon>Araceae</taxon>
        <taxon>Lemnoideae</taxon>
        <taxon>Spirodela</taxon>
    </lineage>
</organism>
<dbReference type="InterPro" id="IPR035995">
    <property type="entry name" value="Bowman-Birk_prot_inh"/>
</dbReference>
<evidence type="ECO:0000313" key="6">
    <source>
        <dbReference type="Proteomes" id="UP000663760"/>
    </source>
</evidence>
<reference evidence="5" key="1">
    <citation type="submission" date="2020-02" db="EMBL/GenBank/DDBJ databases">
        <authorList>
            <person name="Scholz U."/>
            <person name="Mascher M."/>
            <person name="Fiebig A."/>
        </authorList>
    </citation>
    <scope>NUCLEOTIDE SEQUENCE</scope>
</reference>
<protein>
    <recommendedName>
        <fullName evidence="4">Bowman-Birk serine protease inhibitors family domain-containing protein</fullName>
    </recommendedName>
</protein>
<evidence type="ECO:0000259" key="4">
    <source>
        <dbReference type="SMART" id="SM00269"/>
    </source>
</evidence>
<dbReference type="AlphaFoldDB" id="A0A7I8K696"/>
<evidence type="ECO:0000313" key="5">
    <source>
        <dbReference type="EMBL" id="CAA7393155.1"/>
    </source>
</evidence>
<dbReference type="Proteomes" id="UP000663760">
    <property type="component" value="Chromosome 3"/>
</dbReference>
<dbReference type="PROSITE" id="PS51257">
    <property type="entry name" value="PROKAR_LIPOPROTEIN"/>
    <property type="match status" value="1"/>
</dbReference>
<dbReference type="SMART" id="SM00269">
    <property type="entry name" value="BowB"/>
    <property type="match status" value="1"/>
</dbReference>
<dbReference type="SUPFAM" id="SSF57247">
    <property type="entry name" value="Bowman-Birk inhibitor, BBI"/>
    <property type="match status" value="1"/>
</dbReference>
<name>A0A7I8K696_SPIIN</name>
<keyword evidence="6" id="KW-1185">Reference proteome</keyword>
<dbReference type="EMBL" id="LR746266">
    <property type="protein sequence ID" value="CAA7393155.1"/>
    <property type="molecule type" value="Genomic_DNA"/>
</dbReference>
<dbReference type="InterPro" id="IPR000877">
    <property type="entry name" value="Prot_inh_BBI"/>
</dbReference>
<dbReference type="GO" id="GO:0004867">
    <property type="term" value="F:serine-type endopeptidase inhibitor activity"/>
    <property type="evidence" value="ECO:0007669"/>
    <property type="project" value="InterPro"/>
</dbReference>
<evidence type="ECO:0000256" key="2">
    <source>
        <dbReference type="ARBA" id="ARBA00023157"/>
    </source>
</evidence>
<proteinExistence type="predicted"/>
<keyword evidence="3" id="KW-0732">Signal</keyword>
<dbReference type="Gene3D" id="2.10.69.10">
    <property type="entry name" value="Cysteine Protease (Bromelain) Inhibitor, subunit H"/>
    <property type="match status" value="1"/>
</dbReference>
<feature type="signal peptide" evidence="3">
    <location>
        <begin position="1"/>
        <end position="26"/>
    </location>
</feature>
<evidence type="ECO:0000256" key="1">
    <source>
        <dbReference type="ARBA" id="ARBA00022690"/>
    </source>
</evidence>
<keyword evidence="2" id="KW-1015">Disulfide bond</keyword>
<keyword evidence="1" id="KW-0646">Protease inhibitor</keyword>
<evidence type="ECO:0000256" key="3">
    <source>
        <dbReference type="SAM" id="SignalP"/>
    </source>
</evidence>
<gene>
    <name evidence="5" type="ORF">SI8410_03003946</name>
</gene>
<dbReference type="GO" id="GO:0005576">
    <property type="term" value="C:extracellular region"/>
    <property type="evidence" value="ECO:0007669"/>
    <property type="project" value="InterPro"/>
</dbReference>
<feature type="chain" id="PRO_5029545930" description="Bowman-Birk serine protease inhibitors family domain-containing protein" evidence="3">
    <location>
        <begin position="27"/>
        <end position="138"/>
    </location>
</feature>
<accession>A0A7I8K696</accession>
<feature type="domain" description="Bowman-Birk serine protease inhibitors family" evidence="4">
    <location>
        <begin position="53"/>
        <end position="104"/>
    </location>
</feature>
<sequence>MEAKKSLTPSALVLALALVACTASWAIPAAARDPFGDLSGTGTGRRASGALECCDLCICGFTWCTCGDRTENYCNPGCKRCQSDFSSWPPYICADTLHYCPDRCGYVAAGSAQGNRATTASLNAGSSDEENLGVGSAA</sequence>